<name>A0AAD6Z2N6_9AGAR</name>
<dbReference type="AlphaFoldDB" id="A0AAD6Z2N6"/>
<dbReference type="EMBL" id="JARIHO010000099">
    <property type="protein sequence ID" value="KAJ7304735.1"/>
    <property type="molecule type" value="Genomic_DNA"/>
</dbReference>
<gene>
    <name evidence="1" type="ORF">DFH08DRAFT_825305</name>
</gene>
<dbReference type="Proteomes" id="UP001218218">
    <property type="component" value="Unassembled WGS sequence"/>
</dbReference>
<organism evidence="1 2">
    <name type="scientific">Mycena albidolilacea</name>
    <dbReference type="NCBI Taxonomy" id="1033008"/>
    <lineage>
        <taxon>Eukaryota</taxon>
        <taxon>Fungi</taxon>
        <taxon>Dikarya</taxon>
        <taxon>Basidiomycota</taxon>
        <taxon>Agaricomycotina</taxon>
        <taxon>Agaricomycetes</taxon>
        <taxon>Agaricomycetidae</taxon>
        <taxon>Agaricales</taxon>
        <taxon>Marasmiineae</taxon>
        <taxon>Mycenaceae</taxon>
        <taxon>Mycena</taxon>
    </lineage>
</organism>
<protein>
    <submittedName>
        <fullName evidence="1">Uncharacterized protein</fullName>
    </submittedName>
</protein>
<accession>A0AAD6Z2N6</accession>
<keyword evidence="2" id="KW-1185">Reference proteome</keyword>
<reference evidence="1" key="1">
    <citation type="submission" date="2023-03" db="EMBL/GenBank/DDBJ databases">
        <title>Massive genome expansion in bonnet fungi (Mycena s.s.) driven by repeated elements and novel gene families across ecological guilds.</title>
        <authorList>
            <consortium name="Lawrence Berkeley National Laboratory"/>
            <person name="Harder C.B."/>
            <person name="Miyauchi S."/>
            <person name="Viragh M."/>
            <person name="Kuo A."/>
            <person name="Thoen E."/>
            <person name="Andreopoulos B."/>
            <person name="Lu D."/>
            <person name="Skrede I."/>
            <person name="Drula E."/>
            <person name="Henrissat B."/>
            <person name="Morin E."/>
            <person name="Kohler A."/>
            <person name="Barry K."/>
            <person name="LaButti K."/>
            <person name="Morin E."/>
            <person name="Salamov A."/>
            <person name="Lipzen A."/>
            <person name="Mereny Z."/>
            <person name="Hegedus B."/>
            <person name="Baldrian P."/>
            <person name="Stursova M."/>
            <person name="Weitz H."/>
            <person name="Taylor A."/>
            <person name="Grigoriev I.V."/>
            <person name="Nagy L.G."/>
            <person name="Martin F."/>
            <person name="Kauserud H."/>
        </authorList>
    </citation>
    <scope>NUCLEOTIDE SEQUENCE</scope>
    <source>
        <strain evidence="1">CBHHK002</strain>
    </source>
</reference>
<evidence type="ECO:0000313" key="1">
    <source>
        <dbReference type="EMBL" id="KAJ7304735.1"/>
    </source>
</evidence>
<proteinExistence type="predicted"/>
<sequence length="199" mass="21308">MKRFSMLGQARITVFMSSAPSPIAITLRTALGIPASSNARHEGECVKVAHRKVIEEVIERGRINTGRASATSSKIWCPKSNGRMAAPAIAFEVARGIDAKWMVAVRKRAHVTVSTSNAVSDPVIPDLSGLPFTCITYLTLLPPTSSLPTTSHSLQVLPTGESLLLENGDEGATDQDCSLYKEVLHAGSPFSLDGFPQYS</sequence>
<comment type="caution">
    <text evidence="1">The sequence shown here is derived from an EMBL/GenBank/DDBJ whole genome shotgun (WGS) entry which is preliminary data.</text>
</comment>
<evidence type="ECO:0000313" key="2">
    <source>
        <dbReference type="Proteomes" id="UP001218218"/>
    </source>
</evidence>